<proteinExistence type="predicted"/>
<dbReference type="AlphaFoldDB" id="Q82PY9"/>
<keyword evidence="3" id="KW-1185">Reference proteome</keyword>
<dbReference type="EMBL" id="BA000030">
    <property type="protein sequence ID" value="BAC68442.1"/>
    <property type="molecule type" value="Genomic_DNA"/>
</dbReference>
<dbReference type="Proteomes" id="UP000000428">
    <property type="component" value="Chromosome"/>
</dbReference>
<reference evidence="2 3" key="2">
    <citation type="journal article" date="2003" name="Nat. Biotechnol.">
        <title>Complete genome sequence and comparative analysis of the industrial microorganism Streptomyces avermitilis.</title>
        <authorList>
            <person name="Ikeda H."/>
            <person name="Ishikawa J."/>
            <person name="Hanamoto A."/>
            <person name="Shinose M."/>
            <person name="Kikuchi H."/>
            <person name="Shiba T."/>
            <person name="Sakaki Y."/>
            <person name="Hattori M."/>
            <person name="Omura S."/>
        </authorList>
    </citation>
    <scope>NUCLEOTIDE SEQUENCE [LARGE SCALE GENOMIC DNA]</scope>
    <source>
        <strain evidence="3">ATCC 31267 / DSM 46492 / JCM 5070 / NBRC 14893 / NCIMB 12804 / NRRL 8165 / MA-4680</strain>
    </source>
</reference>
<accession>Q82PY9</accession>
<gene>
    <name evidence="2" type="ORF">SAVERM_732</name>
</gene>
<feature type="region of interest" description="Disordered" evidence="1">
    <location>
        <begin position="27"/>
        <end position="49"/>
    </location>
</feature>
<reference evidence="2 3" key="3">
    <citation type="journal article" date="2014" name="J. Ind. Microbiol. Biotechnol.">
        <title>Genome mining of the Streptomyces avermitilis genome and development of genome-minimized hosts for heterologous expression of biosynthetic gene clusters.</title>
        <authorList>
            <person name="Ikeda H."/>
            <person name="Shin-ya K."/>
            <person name="Omura S."/>
        </authorList>
    </citation>
    <scope>NUCLEOTIDE SEQUENCE [LARGE SCALE GENOMIC DNA]</scope>
    <source>
        <strain evidence="3">ATCC 31267 / DSM 46492 / JCM 5070 / NBRC 14893 / NCIMB 12804 / NRRL 8165 / MA-4680</strain>
    </source>
</reference>
<organism evidence="2 3">
    <name type="scientific">Streptomyces avermitilis (strain ATCC 31267 / DSM 46492 / JCM 5070 / NBRC 14893 / NCIMB 12804 / NRRL 8165 / MA-4680)</name>
    <dbReference type="NCBI Taxonomy" id="227882"/>
    <lineage>
        <taxon>Bacteria</taxon>
        <taxon>Bacillati</taxon>
        <taxon>Actinomycetota</taxon>
        <taxon>Actinomycetes</taxon>
        <taxon>Kitasatosporales</taxon>
        <taxon>Streptomycetaceae</taxon>
        <taxon>Streptomyces</taxon>
    </lineage>
</organism>
<evidence type="ECO:0000313" key="2">
    <source>
        <dbReference type="EMBL" id="BAC68442.1"/>
    </source>
</evidence>
<evidence type="ECO:0000313" key="3">
    <source>
        <dbReference type="Proteomes" id="UP000000428"/>
    </source>
</evidence>
<name>Q82PY9_STRAW</name>
<dbReference type="KEGG" id="sma:SAVERM_732"/>
<sequence length="77" mass="7957">MRRRTLASRISSEMAVSVGRLDNQYSVGASAPSGHSISSRQSGRIPSHQPCSADAVALIGRSTALPAVRTYGGEAGT</sequence>
<reference evidence="2 3" key="1">
    <citation type="journal article" date="2001" name="Proc. Natl. Acad. Sci. U.S.A.">
        <title>Genome sequence of an industrial microorganism Streptomyces avermitilis: deducing the ability of producing secondary metabolites.</title>
        <authorList>
            <person name="Omura S."/>
            <person name="Ikeda H."/>
            <person name="Ishikawa J."/>
            <person name="Hanamoto A."/>
            <person name="Takahashi C."/>
            <person name="Shinose M."/>
            <person name="Takahashi Y."/>
            <person name="Horikawa H."/>
            <person name="Nakazawa H."/>
            <person name="Osonoe T."/>
            <person name="Kikuchi H."/>
            <person name="Shiba T."/>
            <person name="Sakaki Y."/>
            <person name="Hattori M."/>
        </authorList>
    </citation>
    <scope>NUCLEOTIDE SEQUENCE [LARGE SCALE GENOMIC DNA]</scope>
    <source>
        <strain evidence="3">ATCC 31267 / DSM 46492 / JCM 5070 / NBRC 14893 / NCIMB 12804 / NRRL 8165 / MA-4680</strain>
    </source>
</reference>
<dbReference type="HOGENOM" id="CLU_2636360_0_0_11"/>
<feature type="compositionally biased region" description="Polar residues" evidence="1">
    <location>
        <begin position="27"/>
        <end position="44"/>
    </location>
</feature>
<protein>
    <submittedName>
        <fullName evidence="2">Uncharacterized protein</fullName>
    </submittedName>
</protein>
<evidence type="ECO:0000256" key="1">
    <source>
        <dbReference type="SAM" id="MobiDB-lite"/>
    </source>
</evidence>